<evidence type="ECO:0000256" key="4">
    <source>
        <dbReference type="ARBA" id="ARBA00023157"/>
    </source>
</evidence>
<reference evidence="5 6" key="1">
    <citation type="journal article" date="2021" name="Elife">
        <title>Chloroplast acquisition without the gene transfer in kleptoplastic sea slugs, Plakobranchus ocellatus.</title>
        <authorList>
            <person name="Maeda T."/>
            <person name="Takahashi S."/>
            <person name="Yoshida T."/>
            <person name="Shimamura S."/>
            <person name="Takaki Y."/>
            <person name="Nagai Y."/>
            <person name="Toyoda A."/>
            <person name="Suzuki Y."/>
            <person name="Arimoto A."/>
            <person name="Ishii H."/>
            <person name="Satoh N."/>
            <person name="Nishiyama T."/>
            <person name="Hasebe M."/>
            <person name="Maruyama T."/>
            <person name="Minagawa J."/>
            <person name="Obokata J."/>
            <person name="Shigenobu S."/>
        </authorList>
    </citation>
    <scope>NUCLEOTIDE SEQUENCE [LARGE SCALE GENOMIC DNA]</scope>
</reference>
<name>A0AAV4HXS0_9GAST</name>
<protein>
    <submittedName>
        <fullName evidence="5">Hemagglutinin/amebocyte aggregation factor</fullName>
    </submittedName>
</protein>
<evidence type="ECO:0000313" key="6">
    <source>
        <dbReference type="Proteomes" id="UP000762676"/>
    </source>
</evidence>
<dbReference type="PANTHER" id="PTHR15040:SF1">
    <property type="entry name" value="DERMATOPONTIN-LIKE ISOFORM X1"/>
    <property type="match status" value="1"/>
</dbReference>
<keyword evidence="3" id="KW-0964">Secreted</keyword>
<dbReference type="GO" id="GO:0030199">
    <property type="term" value="P:collagen fibril organization"/>
    <property type="evidence" value="ECO:0007669"/>
    <property type="project" value="TreeGrafter"/>
</dbReference>
<evidence type="ECO:0000256" key="1">
    <source>
        <dbReference type="ARBA" id="ARBA00004613"/>
    </source>
</evidence>
<dbReference type="AlphaFoldDB" id="A0AAV4HXS0"/>
<dbReference type="Pfam" id="PF14704">
    <property type="entry name" value="DERM"/>
    <property type="match status" value="1"/>
</dbReference>
<evidence type="ECO:0000256" key="3">
    <source>
        <dbReference type="ARBA" id="ARBA00022525"/>
    </source>
</evidence>
<comment type="caution">
    <text evidence="5">The sequence shown here is derived from an EMBL/GenBank/DDBJ whole genome shotgun (WGS) entry which is preliminary data.</text>
</comment>
<dbReference type="EMBL" id="BMAT01002256">
    <property type="protein sequence ID" value="GFS03043.1"/>
    <property type="molecule type" value="Genomic_DNA"/>
</dbReference>
<gene>
    <name evidence="5" type="ORF">ElyMa_001138900</name>
</gene>
<dbReference type="GO" id="GO:0031012">
    <property type="term" value="C:extracellular matrix"/>
    <property type="evidence" value="ECO:0007669"/>
    <property type="project" value="TreeGrafter"/>
</dbReference>
<dbReference type="InterPro" id="IPR026645">
    <property type="entry name" value="Dermatopontin"/>
</dbReference>
<dbReference type="Proteomes" id="UP000762676">
    <property type="component" value="Unassembled WGS sequence"/>
</dbReference>
<keyword evidence="6" id="KW-1185">Reference proteome</keyword>
<comment type="subcellular location">
    <subcellularLocation>
        <location evidence="1">Secreted</location>
    </subcellularLocation>
</comment>
<keyword evidence="4" id="KW-1015">Disulfide bond</keyword>
<comment type="similarity">
    <text evidence="2">Belongs to the dermatopontin family.</text>
</comment>
<proteinExistence type="inferred from homology"/>
<organism evidence="5 6">
    <name type="scientific">Elysia marginata</name>
    <dbReference type="NCBI Taxonomy" id="1093978"/>
    <lineage>
        <taxon>Eukaryota</taxon>
        <taxon>Metazoa</taxon>
        <taxon>Spiralia</taxon>
        <taxon>Lophotrochozoa</taxon>
        <taxon>Mollusca</taxon>
        <taxon>Gastropoda</taxon>
        <taxon>Heterobranchia</taxon>
        <taxon>Euthyneura</taxon>
        <taxon>Panpulmonata</taxon>
        <taxon>Sacoglossa</taxon>
        <taxon>Placobranchoidea</taxon>
        <taxon>Plakobranchidae</taxon>
        <taxon>Elysia</taxon>
    </lineage>
</organism>
<sequence length="113" mass="12434">MFAALVRSVSGFQCVRAASEEQNKELHCSRHTYLASLTSHFSPGLGMTLTTISVSEGWMTDWDQHFTFSCPDNQMLKTIESIHDNGKEDRVFNFGCSPLPGGAALTGCEWSGQ</sequence>
<evidence type="ECO:0000256" key="2">
    <source>
        <dbReference type="ARBA" id="ARBA00008712"/>
    </source>
</evidence>
<dbReference type="GO" id="GO:0005615">
    <property type="term" value="C:extracellular space"/>
    <property type="evidence" value="ECO:0007669"/>
    <property type="project" value="TreeGrafter"/>
</dbReference>
<accession>A0AAV4HXS0</accession>
<evidence type="ECO:0000313" key="5">
    <source>
        <dbReference type="EMBL" id="GFS03043.1"/>
    </source>
</evidence>
<dbReference type="PANTHER" id="PTHR15040">
    <property type="entry name" value="DERMATOPONTIN-RELATED"/>
    <property type="match status" value="1"/>
</dbReference>